<dbReference type="OrthoDB" id="7992122at2"/>
<accession>A0A1E7Z438</accession>
<keyword evidence="1" id="KW-0732">Signal</keyword>
<proteinExistence type="predicted"/>
<name>A0A1E7Z438_9GAMM</name>
<reference evidence="2 3" key="1">
    <citation type="submission" date="2016-07" db="EMBL/GenBank/DDBJ databases">
        <authorList>
            <person name="Yuval B."/>
        </authorList>
    </citation>
    <scope>NUCLEOTIDE SEQUENCE [LARGE SCALE GENOMIC DNA]</scope>
    <source>
        <strain evidence="2 3">IL</strain>
    </source>
</reference>
<sequence>MKPFSLITLLIFSLPCVSALSAEPPKTDGDNAPPKPMDYYLKPDSRAGDELTNNMLSEIAETLGFRGGKAERAAELMAALDKQKTNLDYMYRFEPLVAKGSYVPPVVVEAKDVAHITDNQIRTGNRVYEILSPARFVSNPPTWKTYLKTGLYANPIDMPEAETLPKNSKEKAIWERSIKIGWAKGREKADQILEANFNRLTRDYNGMLRYSTLLQSGMIKQPIISRKALTVTGDSRTMTLGDEVKRIEQPARLDIKKENWKPTIR</sequence>
<gene>
    <name evidence="2" type="ORF">BBW68_01045</name>
</gene>
<evidence type="ECO:0000313" key="3">
    <source>
        <dbReference type="Proteomes" id="UP000243534"/>
    </source>
</evidence>
<dbReference type="EMBL" id="MAYS01000090">
    <property type="protein sequence ID" value="OFC63405.1"/>
    <property type="molecule type" value="Genomic_DNA"/>
</dbReference>
<feature type="signal peptide" evidence="1">
    <location>
        <begin position="1"/>
        <end position="21"/>
    </location>
</feature>
<dbReference type="InterPro" id="IPR031618">
    <property type="entry name" value="T4SS_TraI"/>
</dbReference>
<dbReference type="AlphaFoldDB" id="A0A1E7Z438"/>
<dbReference type="Pfam" id="PF16932">
    <property type="entry name" value="T4SS_TraI"/>
    <property type="match status" value="1"/>
</dbReference>
<feature type="chain" id="PRO_5009209349" evidence="1">
    <location>
        <begin position="22"/>
        <end position="265"/>
    </location>
</feature>
<dbReference type="RefSeq" id="WP_070133892.1">
    <property type="nucleotide sequence ID" value="NZ_MAYS01000090.1"/>
</dbReference>
<evidence type="ECO:0000313" key="2">
    <source>
        <dbReference type="EMBL" id="OFC63405.1"/>
    </source>
</evidence>
<dbReference type="Proteomes" id="UP000243534">
    <property type="component" value="Unassembled WGS sequence"/>
</dbReference>
<evidence type="ECO:0000256" key="1">
    <source>
        <dbReference type="SAM" id="SignalP"/>
    </source>
</evidence>
<protein>
    <submittedName>
        <fullName evidence="2">Conjugal transfer protein</fullName>
    </submittedName>
</protein>
<comment type="caution">
    <text evidence="2">The sequence shown here is derived from an EMBL/GenBank/DDBJ whole genome shotgun (WGS) entry which is preliminary data.</text>
</comment>
<organism evidence="2 3">
    <name type="scientific">Candidatus Erwinia dacicola</name>
    <dbReference type="NCBI Taxonomy" id="252393"/>
    <lineage>
        <taxon>Bacteria</taxon>
        <taxon>Pseudomonadati</taxon>
        <taxon>Pseudomonadota</taxon>
        <taxon>Gammaproteobacteria</taxon>
        <taxon>Enterobacterales</taxon>
        <taxon>Erwiniaceae</taxon>
        <taxon>Erwinia</taxon>
    </lineage>
</organism>